<dbReference type="OrthoDB" id="528778at2"/>
<dbReference type="Proteomes" id="UP000253094">
    <property type="component" value="Unassembled WGS sequence"/>
</dbReference>
<evidence type="ECO:0000256" key="1">
    <source>
        <dbReference type="SAM" id="MobiDB-lite"/>
    </source>
</evidence>
<protein>
    <submittedName>
        <fullName evidence="3">DUF4166 domain-containing protein</fullName>
    </submittedName>
</protein>
<organism evidence="3 4">
    <name type="scientific">Sphaerisporangium album</name>
    <dbReference type="NCBI Taxonomy" id="509200"/>
    <lineage>
        <taxon>Bacteria</taxon>
        <taxon>Bacillati</taxon>
        <taxon>Actinomycetota</taxon>
        <taxon>Actinomycetes</taxon>
        <taxon>Streptosporangiales</taxon>
        <taxon>Streptosporangiaceae</taxon>
        <taxon>Sphaerisporangium</taxon>
    </lineage>
</organism>
<reference evidence="3 4" key="1">
    <citation type="submission" date="2018-06" db="EMBL/GenBank/DDBJ databases">
        <title>Sphaerisporangium craniellae sp. nov., isolated from a marine sponge in the South China Sea.</title>
        <authorList>
            <person name="Li L."/>
        </authorList>
    </citation>
    <scope>NUCLEOTIDE SEQUENCE [LARGE SCALE GENOMIC DNA]</scope>
    <source>
        <strain evidence="3 4">CCTCC AA 208026</strain>
    </source>
</reference>
<evidence type="ECO:0000313" key="4">
    <source>
        <dbReference type="Proteomes" id="UP000253094"/>
    </source>
</evidence>
<evidence type="ECO:0000313" key="3">
    <source>
        <dbReference type="EMBL" id="RCG33183.1"/>
    </source>
</evidence>
<dbReference type="AlphaFoldDB" id="A0A367FRX8"/>
<keyword evidence="4" id="KW-1185">Reference proteome</keyword>
<evidence type="ECO:0000259" key="2">
    <source>
        <dbReference type="Pfam" id="PF13761"/>
    </source>
</evidence>
<feature type="region of interest" description="Disordered" evidence="1">
    <location>
        <begin position="1"/>
        <end position="47"/>
    </location>
</feature>
<accession>A0A367FRX8</accession>
<dbReference type="InterPro" id="IPR025311">
    <property type="entry name" value="DUF4166"/>
</dbReference>
<sequence length="242" mass="26328">MDTPKNHHGPPGGRRAAPEDARVGGLSTGRGGRGRRPDIGGTTSGGGVVARDEAYGWMYRFHLGDETVGGTGVLAVRRGPGLLGRIACALLRLPATCTAVPARVRVVRTAGPADRPIRERWVRHVGARELVTVQTRAGERGWERHGPLEIRTRTIASAGTVEVIQEDAVLRAGHREVRLPAPLAPRVAAYAWIAPEDRPRRPPRFHVRVQVTLPFIGRLLAYEGHLTEEPRPRVGQRSAVRS</sequence>
<feature type="domain" description="DUF4166" evidence="2">
    <location>
        <begin position="58"/>
        <end position="226"/>
    </location>
</feature>
<proteinExistence type="predicted"/>
<dbReference type="EMBL" id="QOIL01000001">
    <property type="protein sequence ID" value="RCG33183.1"/>
    <property type="molecule type" value="Genomic_DNA"/>
</dbReference>
<dbReference type="Pfam" id="PF13761">
    <property type="entry name" value="DUF4166"/>
    <property type="match status" value="1"/>
</dbReference>
<comment type="caution">
    <text evidence="3">The sequence shown here is derived from an EMBL/GenBank/DDBJ whole genome shotgun (WGS) entry which is preliminary data.</text>
</comment>
<gene>
    <name evidence="3" type="ORF">DQ384_01725</name>
</gene>
<name>A0A367FRX8_9ACTN</name>